<dbReference type="InterPro" id="IPR003245">
    <property type="entry name" value="Phytocyanin_dom"/>
</dbReference>
<name>A0A445LUW7_GLYSO</name>
<gene>
    <name evidence="9" type="ORF">D0Y65_005263</name>
</gene>
<keyword evidence="10" id="KW-1185">Reference proteome</keyword>
<evidence type="ECO:0000256" key="1">
    <source>
        <dbReference type="ARBA" id="ARBA00022729"/>
    </source>
</evidence>
<proteinExistence type="inferred from homology"/>
<dbReference type="AlphaFoldDB" id="A0A445LUW7"/>
<keyword evidence="2" id="KW-1015">Disulfide bond</keyword>
<protein>
    <submittedName>
        <fullName evidence="9">Lamin-like protein</fullName>
    </submittedName>
</protein>
<evidence type="ECO:0000256" key="6">
    <source>
        <dbReference type="SAM" id="MobiDB-lite"/>
    </source>
</evidence>
<dbReference type="EMBL" id="QZWG01000002">
    <property type="protein sequence ID" value="RZC27022.1"/>
    <property type="molecule type" value="Genomic_DNA"/>
</dbReference>
<dbReference type="GO" id="GO:0005886">
    <property type="term" value="C:plasma membrane"/>
    <property type="evidence" value="ECO:0007669"/>
    <property type="project" value="TreeGrafter"/>
</dbReference>
<evidence type="ECO:0000256" key="2">
    <source>
        <dbReference type="ARBA" id="ARBA00023157"/>
    </source>
</evidence>
<dbReference type="Pfam" id="PF02298">
    <property type="entry name" value="Cu_bind_like"/>
    <property type="match status" value="1"/>
</dbReference>
<dbReference type="GO" id="GO:0009055">
    <property type="term" value="F:electron transfer activity"/>
    <property type="evidence" value="ECO:0007669"/>
    <property type="project" value="InterPro"/>
</dbReference>
<evidence type="ECO:0000256" key="7">
    <source>
        <dbReference type="SAM" id="SignalP"/>
    </source>
</evidence>
<accession>A0A445LUW7</accession>
<sequence length="197" mass="21740">MEILSFKKIVMMMITMMLVNMAKSELHYVGGNKTTWAANVNFTEWSSSEHFHLMDWIYFGYERHEYSVLEVNKTSYENCIEKGFIQNVSRGAGRDVFQLTEFKTYYFLSGGGHCWDGVKVAITVTEGVASPTPAPSPKTGAPTPSPQSDVPATSPKSGAPAPSPKTSSASDDNRVNQMLLVFIFVLICGISSNNISY</sequence>
<dbReference type="PANTHER" id="PTHR33021">
    <property type="entry name" value="BLUE COPPER PROTEIN"/>
    <property type="match status" value="1"/>
</dbReference>
<dbReference type="InterPro" id="IPR008972">
    <property type="entry name" value="Cupredoxin"/>
</dbReference>
<evidence type="ECO:0000256" key="4">
    <source>
        <dbReference type="ARBA" id="ARBA00035011"/>
    </source>
</evidence>
<evidence type="ECO:0000256" key="3">
    <source>
        <dbReference type="ARBA" id="ARBA00023180"/>
    </source>
</evidence>
<dbReference type="SUPFAM" id="SSF49503">
    <property type="entry name" value="Cupredoxins"/>
    <property type="match status" value="1"/>
</dbReference>
<reference evidence="9 10" key="1">
    <citation type="submission" date="2018-09" db="EMBL/GenBank/DDBJ databases">
        <title>A high-quality reference genome of wild soybean provides a powerful tool to mine soybean genomes.</title>
        <authorList>
            <person name="Xie M."/>
            <person name="Chung C.Y.L."/>
            <person name="Li M.-W."/>
            <person name="Wong F.-L."/>
            <person name="Chan T.-F."/>
            <person name="Lam H.-M."/>
        </authorList>
    </citation>
    <scope>NUCLEOTIDE SEQUENCE [LARGE SCALE GENOMIC DNA]</scope>
    <source>
        <strain evidence="10">cv. W05</strain>
        <tissue evidence="9">Hypocotyl of etiolated seedlings</tissue>
    </source>
</reference>
<comment type="function">
    <text evidence="5">May act as a carbohydrate transporter.</text>
</comment>
<feature type="compositionally biased region" description="Low complexity" evidence="6">
    <location>
        <begin position="151"/>
        <end position="170"/>
    </location>
</feature>
<comment type="caution">
    <text evidence="9">The sequence shown here is derived from an EMBL/GenBank/DDBJ whole genome shotgun (WGS) entry which is preliminary data.</text>
</comment>
<keyword evidence="3" id="KW-0325">Glycoprotein</keyword>
<evidence type="ECO:0000259" key="8">
    <source>
        <dbReference type="PROSITE" id="PS51485"/>
    </source>
</evidence>
<feature type="domain" description="Phytocyanin" evidence="8">
    <location>
        <begin position="25"/>
        <end position="126"/>
    </location>
</feature>
<feature type="region of interest" description="Disordered" evidence="6">
    <location>
        <begin position="129"/>
        <end position="171"/>
    </location>
</feature>
<dbReference type="Gramene" id="XM_028329467.1">
    <property type="protein sequence ID" value="XP_028185268.1"/>
    <property type="gene ID" value="LOC114372074"/>
</dbReference>
<evidence type="ECO:0000256" key="5">
    <source>
        <dbReference type="ARBA" id="ARBA00037626"/>
    </source>
</evidence>
<evidence type="ECO:0000313" key="9">
    <source>
        <dbReference type="EMBL" id="RZC27022.1"/>
    </source>
</evidence>
<dbReference type="PROSITE" id="PS51485">
    <property type="entry name" value="PHYTOCYANIN"/>
    <property type="match status" value="1"/>
</dbReference>
<feature type="chain" id="PRO_5019569044" evidence="7">
    <location>
        <begin position="25"/>
        <end position="197"/>
    </location>
</feature>
<evidence type="ECO:0000313" key="10">
    <source>
        <dbReference type="Proteomes" id="UP000289340"/>
    </source>
</evidence>
<dbReference type="Gene3D" id="2.60.40.420">
    <property type="entry name" value="Cupredoxins - blue copper proteins"/>
    <property type="match status" value="1"/>
</dbReference>
<dbReference type="Proteomes" id="UP000289340">
    <property type="component" value="Chromosome 2"/>
</dbReference>
<dbReference type="PANTHER" id="PTHR33021:SF482">
    <property type="entry name" value="EARLY NODULIN-LIKE PROTEIN"/>
    <property type="match status" value="1"/>
</dbReference>
<dbReference type="InterPro" id="IPR039391">
    <property type="entry name" value="Phytocyanin-like"/>
</dbReference>
<feature type="signal peptide" evidence="7">
    <location>
        <begin position="1"/>
        <end position="24"/>
    </location>
</feature>
<comment type="similarity">
    <text evidence="4">Belongs to the early nodulin-like (ENODL) family.</text>
</comment>
<organism evidence="9 10">
    <name type="scientific">Glycine soja</name>
    <name type="common">Wild soybean</name>
    <dbReference type="NCBI Taxonomy" id="3848"/>
    <lineage>
        <taxon>Eukaryota</taxon>
        <taxon>Viridiplantae</taxon>
        <taxon>Streptophyta</taxon>
        <taxon>Embryophyta</taxon>
        <taxon>Tracheophyta</taxon>
        <taxon>Spermatophyta</taxon>
        <taxon>Magnoliopsida</taxon>
        <taxon>eudicotyledons</taxon>
        <taxon>Gunneridae</taxon>
        <taxon>Pentapetalae</taxon>
        <taxon>rosids</taxon>
        <taxon>fabids</taxon>
        <taxon>Fabales</taxon>
        <taxon>Fabaceae</taxon>
        <taxon>Papilionoideae</taxon>
        <taxon>50 kb inversion clade</taxon>
        <taxon>NPAAA clade</taxon>
        <taxon>indigoferoid/millettioid clade</taxon>
        <taxon>Phaseoleae</taxon>
        <taxon>Glycine</taxon>
        <taxon>Glycine subgen. Soja</taxon>
    </lineage>
</organism>
<dbReference type="SMR" id="A0A445LUW7"/>
<keyword evidence="1 7" id="KW-0732">Signal</keyword>
<dbReference type="FunFam" id="2.60.40.420:FF:000018">
    <property type="entry name" value="Lamin-like protein"/>
    <property type="match status" value="1"/>
</dbReference>